<evidence type="ECO:0000313" key="1">
    <source>
        <dbReference type="EMBL" id="SJL18803.1"/>
    </source>
</evidence>
<protein>
    <submittedName>
        <fullName evidence="1">Uncharacterized protein</fullName>
    </submittedName>
</protein>
<dbReference type="EMBL" id="FUEG01000069">
    <property type="protein sequence ID" value="SJL18803.1"/>
    <property type="molecule type" value="Genomic_DNA"/>
</dbReference>
<accession>A0A284SCU1</accession>
<name>A0A284SCU1_ARMOS</name>
<organism evidence="1 2">
    <name type="scientific">Armillaria ostoyae</name>
    <name type="common">Armillaria root rot fungus</name>
    <dbReference type="NCBI Taxonomy" id="47428"/>
    <lineage>
        <taxon>Eukaryota</taxon>
        <taxon>Fungi</taxon>
        <taxon>Dikarya</taxon>
        <taxon>Basidiomycota</taxon>
        <taxon>Agaricomycotina</taxon>
        <taxon>Agaricomycetes</taxon>
        <taxon>Agaricomycetidae</taxon>
        <taxon>Agaricales</taxon>
        <taxon>Marasmiineae</taxon>
        <taxon>Physalacriaceae</taxon>
        <taxon>Armillaria</taxon>
    </lineage>
</organism>
<reference evidence="2" key="1">
    <citation type="journal article" date="2017" name="Nat. Ecol. Evol.">
        <title>Genome expansion and lineage-specific genetic innovations in the forest pathogenic fungi Armillaria.</title>
        <authorList>
            <person name="Sipos G."/>
            <person name="Prasanna A.N."/>
            <person name="Walter M.C."/>
            <person name="O'Connor E."/>
            <person name="Balint B."/>
            <person name="Krizsan K."/>
            <person name="Kiss B."/>
            <person name="Hess J."/>
            <person name="Varga T."/>
            <person name="Slot J."/>
            <person name="Riley R."/>
            <person name="Boka B."/>
            <person name="Rigling D."/>
            <person name="Barry K."/>
            <person name="Lee J."/>
            <person name="Mihaltcheva S."/>
            <person name="LaButti K."/>
            <person name="Lipzen A."/>
            <person name="Waldron R."/>
            <person name="Moloney N.M."/>
            <person name="Sperisen C."/>
            <person name="Kredics L."/>
            <person name="Vagvoelgyi C."/>
            <person name="Patrignani A."/>
            <person name="Fitzpatrick D."/>
            <person name="Nagy I."/>
            <person name="Doyle S."/>
            <person name="Anderson J.B."/>
            <person name="Grigoriev I.V."/>
            <person name="Gueldener U."/>
            <person name="Muensterkoetter M."/>
            <person name="Nagy L.G."/>
        </authorList>
    </citation>
    <scope>NUCLEOTIDE SEQUENCE [LARGE SCALE GENOMIC DNA]</scope>
    <source>
        <strain evidence="2">C18/9</strain>
    </source>
</reference>
<sequence length="68" mass="7675">MISEPALENLVIIPVYHFCTGNIQKTQELLVMMRASPIALLSDINLIPLSYGDPYSDSTVEVWWKVLP</sequence>
<evidence type="ECO:0000313" key="2">
    <source>
        <dbReference type="Proteomes" id="UP000219338"/>
    </source>
</evidence>
<keyword evidence="2" id="KW-1185">Reference proteome</keyword>
<dbReference type="Proteomes" id="UP000219338">
    <property type="component" value="Unassembled WGS sequence"/>
</dbReference>
<gene>
    <name evidence="1" type="ORF">ARMOST_22404</name>
</gene>
<proteinExistence type="predicted"/>
<dbReference type="AlphaFoldDB" id="A0A284SCU1"/>